<dbReference type="RefSeq" id="WP_152586206.1">
    <property type="nucleotide sequence ID" value="NZ_CP045423.1"/>
</dbReference>
<dbReference type="InterPro" id="IPR009061">
    <property type="entry name" value="DNA-bd_dom_put_sf"/>
</dbReference>
<dbReference type="KEGG" id="mico:GDR74_10165"/>
<gene>
    <name evidence="1" type="ORF">GDR74_10165</name>
</gene>
<dbReference type="EMBL" id="CP045423">
    <property type="protein sequence ID" value="QFU16563.1"/>
    <property type="molecule type" value="Genomic_DNA"/>
</dbReference>
<organism evidence="1 2">
    <name type="scientific">Microvirga thermotolerans</name>
    <dbReference type="NCBI Taxonomy" id="2651334"/>
    <lineage>
        <taxon>Bacteria</taxon>
        <taxon>Pseudomonadati</taxon>
        <taxon>Pseudomonadota</taxon>
        <taxon>Alphaproteobacteria</taxon>
        <taxon>Hyphomicrobiales</taxon>
        <taxon>Methylobacteriaceae</taxon>
        <taxon>Microvirga</taxon>
    </lineage>
</organism>
<dbReference type="AlphaFoldDB" id="A0A5P9JVV6"/>
<dbReference type="Pfam" id="PF05930">
    <property type="entry name" value="Phage_AlpA"/>
    <property type="match status" value="1"/>
</dbReference>
<dbReference type="InterPro" id="IPR010260">
    <property type="entry name" value="AlpA"/>
</dbReference>
<dbReference type="Proteomes" id="UP000325614">
    <property type="component" value="Chromosome"/>
</dbReference>
<keyword evidence="2" id="KW-1185">Reference proteome</keyword>
<evidence type="ECO:0000313" key="2">
    <source>
        <dbReference type="Proteomes" id="UP000325614"/>
    </source>
</evidence>
<evidence type="ECO:0000313" key="1">
    <source>
        <dbReference type="EMBL" id="QFU16563.1"/>
    </source>
</evidence>
<sequence length="61" mass="7275">MIEKLLLPKEVYQLVRLSEATVWRMRRKKKFPDPISISDGRVAYRESEVVAWIARQPRSFV</sequence>
<name>A0A5P9JVV6_9HYPH</name>
<dbReference type="SUPFAM" id="SSF46955">
    <property type="entry name" value="Putative DNA-binding domain"/>
    <property type="match status" value="1"/>
</dbReference>
<protein>
    <submittedName>
        <fullName evidence="1">AlpA family phage regulatory protein</fullName>
    </submittedName>
</protein>
<accession>A0A5P9JVV6</accession>
<proteinExistence type="predicted"/>
<reference evidence="1 2" key="1">
    <citation type="submission" date="2019-10" db="EMBL/GenBank/DDBJ databases">
        <title>Isolation, Identification of Microvirga thermotolerans HR1, a novel thermophilic bacterium and Comparative Genomics of the genus Microvirga.</title>
        <authorList>
            <person name="Li J."/>
            <person name="Zhang W."/>
            <person name="Lin M."/>
            <person name="Wang J."/>
        </authorList>
    </citation>
    <scope>NUCLEOTIDE SEQUENCE [LARGE SCALE GENOMIC DNA]</scope>
    <source>
        <strain evidence="1 2">HR1</strain>
    </source>
</reference>